<dbReference type="Pfam" id="PF12728">
    <property type="entry name" value="HTH_17"/>
    <property type="match status" value="1"/>
</dbReference>
<dbReference type="NCBIfam" id="TIGR01764">
    <property type="entry name" value="excise"/>
    <property type="match status" value="1"/>
</dbReference>
<dbReference type="SUPFAM" id="SSF46955">
    <property type="entry name" value="Putative DNA-binding domain"/>
    <property type="match status" value="1"/>
</dbReference>
<dbReference type="InterPro" id="IPR009061">
    <property type="entry name" value="DNA-bd_dom_put_sf"/>
</dbReference>
<organism evidence="2 3">
    <name type="scientific">Desulfotignum phosphitoxidans DSM 13687</name>
    <dbReference type="NCBI Taxonomy" id="1286635"/>
    <lineage>
        <taxon>Bacteria</taxon>
        <taxon>Pseudomonadati</taxon>
        <taxon>Thermodesulfobacteriota</taxon>
        <taxon>Desulfobacteria</taxon>
        <taxon>Desulfobacterales</taxon>
        <taxon>Desulfobacteraceae</taxon>
        <taxon>Desulfotignum</taxon>
    </lineage>
</organism>
<dbReference type="GO" id="GO:0003677">
    <property type="term" value="F:DNA binding"/>
    <property type="evidence" value="ECO:0007669"/>
    <property type="project" value="UniProtKB-KW"/>
</dbReference>
<gene>
    <name evidence="2" type="ORF">Dpo_12c01330</name>
</gene>
<evidence type="ECO:0000313" key="3">
    <source>
        <dbReference type="Proteomes" id="UP000014216"/>
    </source>
</evidence>
<evidence type="ECO:0000259" key="1">
    <source>
        <dbReference type="Pfam" id="PF12728"/>
    </source>
</evidence>
<dbReference type="InterPro" id="IPR010093">
    <property type="entry name" value="SinI_DNA-bd"/>
</dbReference>
<name>S0FT31_9BACT</name>
<sequence length="106" mass="12308">MLTAEQVIKEIYLLPMEERKKIARHIIEFGIRNFHNDVPEILDVEAWQSEIASKPFNLKQASEYLGISTVTLRRWIKAGRISAYKIGRAYSLDVSTLKNFKKKNLS</sequence>
<feature type="domain" description="Helix-turn-helix" evidence="1">
    <location>
        <begin position="57"/>
        <end position="102"/>
    </location>
</feature>
<evidence type="ECO:0000313" key="2">
    <source>
        <dbReference type="EMBL" id="EMS77855.1"/>
    </source>
</evidence>
<dbReference type="InterPro" id="IPR041657">
    <property type="entry name" value="HTH_17"/>
</dbReference>
<dbReference type="RefSeq" id="WP_006968293.1">
    <property type="nucleotide sequence ID" value="NZ_APJX01000012.1"/>
</dbReference>
<accession>S0FT31</accession>
<proteinExistence type="predicted"/>
<comment type="caution">
    <text evidence="2">The sequence shown here is derived from an EMBL/GenBank/DDBJ whole genome shotgun (WGS) entry which is preliminary data.</text>
</comment>
<protein>
    <submittedName>
        <fullName evidence="2">Putative excisionase/Xis, DNA-binding protein</fullName>
    </submittedName>
</protein>
<keyword evidence="2" id="KW-0238">DNA-binding</keyword>
<reference evidence="2 3" key="1">
    <citation type="journal article" date="2013" name="Genome Announc.">
        <title>Draft Genome Sequence of Desulfotignum phosphitoxidans DSM 13687 Strain FiPS-3.</title>
        <authorList>
            <person name="Poehlein A."/>
            <person name="Daniel R."/>
            <person name="Simeonova D.D."/>
        </authorList>
    </citation>
    <scope>NUCLEOTIDE SEQUENCE [LARGE SCALE GENOMIC DNA]</scope>
    <source>
        <strain evidence="2 3">DSM 13687</strain>
    </source>
</reference>
<dbReference type="OrthoDB" id="5459819at2"/>
<keyword evidence="3" id="KW-1185">Reference proteome</keyword>
<dbReference type="AlphaFoldDB" id="S0FT31"/>
<dbReference type="Proteomes" id="UP000014216">
    <property type="component" value="Unassembled WGS sequence"/>
</dbReference>
<dbReference type="Gene3D" id="1.10.1660.10">
    <property type="match status" value="1"/>
</dbReference>
<dbReference type="EMBL" id="APJX01000012">
    <property type="protein sequence ID" value="EMS77855.1"/>
    <property type="molecule type" value="Genomic_DNA"/>
</dbReference>